<accession>A0A9W8JUK8</accession>
<comment type="caution">
    <text evidence="2">The sequence shown here is derived from an EMBL/GenBank/DDBJ whole genome shotgun (WGS) entry which is preliminary data.</text>
</comment>
<reference evidence="2" key="1">
    <citation type="submission" date="2022-07" db="EMBL/GenBank/DDBJ databases">
        <title>Genome Sequence of Agrocybe chaxingu.</title>
        <authorList>
            <person name="Buettner E."/>
        </authorList>
    </citation>
    <scope>NUCLEOTIDE SEQUENCE</scope>
    <source>
        <strain evidence="2">MP-N11</strain>
    </source>
</reference>
<dbReference type="SUPFAM" id="SSF57850">
    <property type="entry name" value="RING/U-box"/>
    <property type="match status" value="1"/>
</dbReference>
<dbReference type="InterPro" id="IPR013083">
    <property type="entry name" value="Znf_RING/FYVE/PHD"/>
</dbReference>
<dbReference type="Proteomes" id="UP001148786">
    <property type="component" value="Unassembled WGS sequence"/>
</dbReference>
<dbReference type="AlphaFoldDB" id="A0A9W8JUK8"/>
<feature type="region of interest" description="Disordered" evidence="1">
    <location>
        <begin position="57"/>
        <end position="88"/>
    </location>
</feature>
<evidence type="ECO:0000256" key="1">
    <source>
        <dbReference type="SAM" id="MobiDB-lite"/>
    </source>
</evidence>
<evidence type="ECO:0000313" key="3">
    <source>
        <dbReference type="Proteomes" id="UP001148786"/>
    </source>
</evidence>
<evidence type="ECO:0000313" key="2">
    <source>
        <dbReference type="EMBL" id="KAJ3503083.1"/>
    </source>
</evidence>
<proteinExistence type="predicted"/>
<dbReference type="Gene3D" id="3.30.40.10">
    <property type="entry name" value="Zinc/RING finger domain, C3HC4 (zinc finger)"/>
    <property type="match status" value="1"/>
</dbReference>
<dbReference type="EMBL" id="JANKHO010001189">
    <property type="protein sequence ID" value="KAJ3503083.1"/>
    <property type="molecule type" value="Genomic_DNA"/>
</dbReference>
<organism evidence="2 3">
    <name type="scientific">Agrocybe chaxingu</name>
    <dbReference type="NCBI Taxonomy" id="84603"/>
    <lineage>
        <taxon>Eukaryota</taxon>
        <taxon>Fungi</taxon>
        <taxon>Dikarya</taxon>
        <taxon>Basidiomycota</taxon>
        <taxon>Agaricomycotina</taxon>
        <taxon>Agaricomycetes</taxon>
        <taxon>Agaricomycetidae</taxon>
        <taxon>Agaricales</taxon>
        <taxon>Agaricineae</taxon>
        <taxon>Strophariaceae</taxon>
        <taxon>Agrocybe</taxon>
    </lineage>
</organism>
<protein>
    <submittedName>
        <fullName evidence="2">Uncharacterized protein</fullName>
    </submittedName>
</protein>
<gene>
    <name evidence="2" type="ORF">NLJ89_g8595</name>
</gene>
<sequence length="238" mass="26735">MCQISRISEQEALERDGYCLSDRPLVNTTVSHRDEEALCLERDGFVMLDMPPEAVLPSQHSSAIRRDPGCPRTDPMPAGGGIPESAPRANEDFAHLTEPLFCPLLQAPMKTLLLLVPCGHAFSPDGLHRLFQHAIRKELESERHDALSRYRRSGVDFIFEEDQLADLKMFSTHIFHPEYYCPLCKVPIRQPPLSSPALNNLIENALKLLSDGGLCDTDGIMDGIGKVKVNWEAYFNFF</sequence>
<name>A0A9W8JUK8_9AGAR</name>
<keyword evidence="3" id="KW-1185">Reference proteome</keyword>